<evidence type="ECO:0000256" key="1">
    <source>
        <dbReference type="SAM" id="MobiDB-lite"/>
    </source>
</evidence>
<proteinExistence type="predicted"/>
<name>A0A3E0I9C9_9PSEU</name>
<gene>
    <name evidence="2" type="ORF">BCF44_101287</name>
</gene>
<feature type="region of interest" description="Disordered" evidence="1">
    <location>
        <begin position="1"/>
        <end position="29"/>
    </location>
</feature>
<evidence type="ECO:0000313" key="2">
    <source>
        <dbReference type="EMBL" id="REH55270.1"/>
    </source>
</evidence>
<reference evidence="2 3" key="1">
    <citation type="submission" date="2018-08" db="EMBL/GenBank/DDBJ databases">
        <title>Genomic Encyclopedia of Archaeal and Bacterial Type Strains, Phase II (KMG-II): from individual species to whole genera.</title>
        <authorList>
            <person name="Goeker M."/>
        </authorList>
    </citation>
    <scope>NUCLEOTIDE SEQUENCE [LARGE SCALE GENOMIC DNA]</scope>
    <source>
        <strain evidence="2 3">DSM 45791</strain>
    </source>
</reference>
<keyword evidence="3" id="KW-1185">Reference proteome</keyword>
<sequence>MPLPSLGRKKDGRHREPAREQQEAAPDHELENYLAALAPEGDVETTGSGRRFGNAQVYQLRLSLTANEQLRELAAMHHTSPQSLAQEWITQRLAWESQNQQQGRY</sequence>
<comment type="caution">
    <text evidence="2">The sequence shown here is derived from an EMBL/GenBank/DDBJ whole genome shotgun (WGS) entry which is preliminary data.</text>
</comment>
<dbReference type="OrthoDB" id="5184166at2"/>
<organism evidence="2 3">
    <name type="scientific">Kutzneria buriramensis</name>
    <dbReference type="NCBI Taxonomy" id="1045776"/>
    <lineage>
        <taxon>Bacteria</taxon>
        <taxon>Bacillati</taxon>
        <taxon>Actinomycetota</taxon>
        <taxon>Actinomycetes</taxon>
        <taxon>Pseudonocardiales</taxon>
        <taxon>Pseudonocardiaceae</taxon>
        <taxon>Kutzneria</taxon>
    </lineage>
</organism>
<accession>A0A3E0I9C9</accession>
<dbReference type="Proteomes" id="UP000256269">
    <property type="component" value="Unassembled WGS sequence"/>
</dbReference>
<evidence type="ECO:0000313" key="3">
    <source>
        <dbReference type="Proteomes" id="UP000256269"/>
    </source>
</evidence>
<dbReference type="AlphaFoldDB" id="A0A3E0I9C9"/>
<dbReference type="RefSeq" id="WP_116172226.1">
    <property type="nucleotide sequence ID" value="NZ_CP144375.1"/>
</dbReference>
<dbReference type="EMBL" id="QUNO01000001">
    <property type="protein sequence ID" value="REH55270.1"/>
    <property type="molecule type" value="Genomic_DNA"/>
</dbReference>
<feature type="compositionally biased region" description="Basic and acidic residues" evidence="1">
    <location>
        <begin position="13"/>
        <end position="29"/>
    </location>
</feature>
<protein>
    <submittedName>
        <fullName evidence="2">Uncharacterized protein</fullName>
    </submittedName>
</protein>